<name>A0A0B7ANS6_9EUPU</name>
<organism evidence="1">
    <name type="scientific">Arion vulgaris</name>
    <dbReference type="NCBI Taxonomy" id="1028688"/>
    <lineage>
        <taxon>Eukaryota</taxon>
        <taxon>Metazoa</taxon>
        <taxon>Spiralia</taxon>
        <taxon>Lophotrochozoa</taxon>
        <taxon>Mollusca</taxon>
        <taxon>Gastropoda</taxon>
        <taxon>Heterobranchia</taxon>
        <taxon>Euthyneura</taxon>
        <taxon>Panpulmonata</taxon>
        <taxon>Eupulmonata</taxon>
        <taxon>Stylommatophora</taxon>
        <taxon>Helicina</taxon>
        <taxon>Arionoidea</taxon>
        <taxon>Arionidae</taxon>
        <taxon>Arion</taxon>
    </lineage>
</organism>
<sequence length="59" mass="6449">LFCVLKVVFESGLHRSVPTSAFFSGDSIIAGAIECVKYSQQGVPFLGKRTELYGVILRL</sequence>
<accession>A0A0B7ANS6</accession>
<reference evidence="1" key="1">
    <citation type="submission" date="2014-12" db="EMBL/GenBank/DDBJ databases">
        <title>Insight into the proteome of Arion vulgaris.</title>
        <authorList>
            <person name="Aradska J."/>
            <person name="Bulat T."/>
            <person name="Smidak R."/>
            <person name="Sarate P."/>
            <person name="Gangsoo J."/>
            <person name="Sialana F."/>
            <person name="Bilban M."/>
            <person name="Lubec G."/>
        </authorList>
    </citation>
    <scope>NUCLEOTIDE SEQUENCE</scope>
    <source>
        <tissue evidence="1">Skin</tissue>
    </source>
</reference>
<proteinExistence type="predicted"/>
<dbReference type="AlphaFoldDB" id="A0A0B7ANS6"/>
<evidence type="ECO:0000313" key="1">
    <source>
        <dbReference type="EMBL" id="CEK81560.1"/>
    </source>
</evidence>
<feature type="non-terminal residue" evidence="1">
    <location>
        <position position="1"/>
    </location>
</feature>
<protein>
    <submittedName>
        <fullName evidence="1">Uncharacterized protein</fullName>
    </submittedName>
</protein>
<gene>
    <name evidence="1" type="primary">ORF126670</name>
</gene>
<dbReference type="EMBL" id="HACG01034695">
    <property type="protein sequence ID" value="CEK81560.1"/>
    <property type="molecule type" value="Transcribed_RNA"/>
</dbReference>